<organism evidence="1 2">
    <name type="scientific">Plasmodium falciparum FCH/4</name>
    <dbReference type="NCBI Taxonomy" id="1036724"/>
    <lineage>
        <taxon>Eukaryota</taxon>
        <taxon>Sar</taxon>
        <taxon>Alveolata</taxon>
        <taxon>Apicomplexa</taxon>
        <taxon>Aconoidasida</taxon>
        <taxon>Haemosporida</taxon>
        <taxon>Plasmodiidae</taxon>
        <taxon>Plasmodium</taxon>
        <taxon>Plasmodium (Laverania)</taxon>
    </lineage>
</organism>
<gene>
    <name evidence="1" type="ORF">PFFCH_00022</name>
</gene>
<evidence type="ECO:0000313" key="2">
    <source>
        <dbReference type="Proteomes" id="UP000030656"/>
    </source>
</evidence>
<reference evidence="1 2" key="1">
    <citation type="submission" date="2013-02" db="EMBL/GenBank/DDBJ databases">
        <title>The Genome Annotation of Plasmodium falciparum FCH/4.</title>
        <authorList>
            <consortium name="The Broad Institute Genome Sequencing Platform"/>
            <consortium name="The Broad Institute Genome Sequencing Center for Infectious Disease"/>
            <person name="Neafsey D."/>
            <person name="Hoffman S."/>
            <person name="Volkman S."/>
            <person name="Rosenthal P."/>
            <person name="Walker B."/>
            <person name="Young S.K."/>
            <person name="Zeng Q."/>
            <person name="Gargeya S."/>
            <person name="Fitzgerald M."/>
            <person name="Haas B."/>
            <person name="Abouelleil A."/>
            <person name="Allen A.W."/>
            <person name="Alvarado L."/>
            <person name="Arachchi H.M."/>
            <person name="Berlin A.M."/>
            <person name="Chapman S.B."/>
            <person name="Gainer-Dewar J."/>
            <person name="Goldberg J."/>
            <person name="Griggs A."/>
            <person name="Gujja S."/>
            <person name="Hansen M."/>
            <person name="Howarth C."/>
            <person name="Imamovic A."/>
            <person name="Ireland A."/>
            <person name="Larimer J."/>
            <person name="McCowan C."/>
            <person name="Murphy C."/>
            <person name="Pearson M."/>
            <person name="Poon T.W."/>
            <person name="Priest M."/>
            <person name="Roberts A."/>
            <person name="Saif S."/>
            <person name="Shea T."/>
            <person name="Sisk P."/>
            <person name="Sykes S."/>
            <person name="Wortman J."/>
            <person name="Nusbaum C."/>
            <person name="Birren B."/>
        </authorList>
    </citation>
    <scope>NUCLEOTIDE SEQUENCE [LARGE SCALE GENOMIC DNA]</scope>
    <source>
        <strain evidence="1 2">FCH/4</strain>
    </source>
</reference>
<name>A0A024VVQ8_PLAFA</name>
<accession>A0A024VVQ8</accession>
<reference evidence="1 2" key="2">
    <citation type="submission" date="2013-02" db="EMBL/GenBank/DDBJ databases">
        <title>The Genome Sequence of Plasmodium falciparum FCH/4.</title>
        <authorList>
            <consortium name="The Broad Institute Genome Sequencing Platform"/>
            <consortium name="The Broad Institute Genome Sequencing Center for Infectious Disease"/>
            <person name="Neafsey D."/>
            <person name="Cheeseman I."/>
            <person name="Volkman S."/>
            <person name="Adams J."/>
            <person name="Walker B."/>
            <person name="Young S.K."/>
            <person name="Zeng Q."/>
            <person name="Gargeya S."/>
            <person name="Fitzgerald M."/>
            <person name="Haas B."/>
            <person name="Abouelleil A."/>
            <person name="Alvarado L."/>
            <person name="Arachchi H.M."/>
            <person name="Berlin A.M."/>
            <person name="Chapman S.B."/>
            <person name="Dewar J."/>
            <person name="Goldberg J."/>
            <person name="Griggs A."/>
            <person name="Gujja S."/>
            <person name="Hansen M."/>
            <person name="Howarth C."/>
            <person name="Imamovic A."/>
            <person name="Larimer J."/>
            <person name="McCowan C."/>
            <person name="Murphy C."/>
            <person name="Neiman D."/>
            <person name="Pearson M."/>
            <person name="Priest M."/>
            <person name="Roberts A."/>
            <person name="Saif S."/>
            <person name="Shea T."/>
            <person name="Sisk P."/>
            <person name="Sykes S."/>
            <person name="Wortman J."/>
            <person name="Nusbaum C."/>
            <person name="Birren B."/>
        </authorList>
    </citation>
    <scope>NUCLEOTIDE SEQUENCE [LARGE SCALE GENOMIC DNA]</scope>
    <source>
        <strain evidence="1 2">FCH/4</strain>
    </source>
</reference>
<evidence type="ECO:0000313" key="1">
    <source>
        <dbReference type="EMBL" id="ETW32557.1"/>
    </source>
</evidence>
<protein>
    <submittedName>
        <fullName evidence="1">Uncharacterized protein</fullName>
    </submittedName>
</protein>
<sequence length="14" mass="1739">TQKKKKKKIIYECT</sequence>
<dbReference type="EMBL" id="KI927791">
    <property type="protein sequence ID" value="ETW32557.1"/>
    <property type="molecule type" value="Genomic_DNA"/>
</dbReference>
<dbReference type="Proteomes" id="UP000030656">
    <property type="component" value="Unassembled WGS sequence"/>
</dbReference>
<feature type="non-terminal residue" evidence="1">
    <location>
        <position position="1"/>
    </location>
</feature>
<proteinExistence type="predicted"/>